<dbReference type="FunFam" id="3.40.50.300:FF:000042">
    <property type="entry name" value="Maltose/maltodextrin ABC transporter, ATP-binding protein"/>
    <property type="match status" value="1"/>
</dbReference>
<dbReference type="InterPro" id="IPR017871">
    <property type="entry name" value="ABC_transporter-like_CS"/>
</dbReference>
<gene>
    <name evidence="7" type="ORF">JCR33_16185</name>
</gene>
<dbReference type="InterPro" id="IPR003439">
    <property type="entry name" value="ABC_transporter-like_ATP-bd"/>
</dbReference>
<dbReference type="Gene3D" id="3.40.50.300">
    <property type="entry name" value="P-loop containing nucleotide triphosphate hydrolases"/>
    <property type="match status" value="1"/>
</dbReference>
<dbReference type="InterPro" id="IPR008995">
    <property type="entry name" value="Mo/tungstate-bd_C_term_dom"/>
</dbReference>
<dbReference type="InterPro" id="IPR003593">
    <property type="entry name" value="AAA+_ATPase"/>
</dbReference>
<dbReference type="AlphaFoldDB" id="A0A934IS64"/>
<dbReference type="SUPFAM" id="SSF50331">
    <property type="entry name" value="MOP-like"/>
    <property type="match status" value="1"/>
</dbReference>
<dbReference type="PANTHER" id="PTHR42781:SF4">
    <property type="entry name" value="SPERMIDINE_PUTRESCINE IMPORT ATP-BINDING PROTEIN POTA"/>
    <property type="match status" value="1"/>
</dbReference>
<dbReference type="InterPro" id="IPR050093">
    <property type="entry name" value="ABC_SmlMolc_Importer"/>
</dbReference>
<evidence type="ECO:0000256" key="3">
    <source>
        <dbReference type="ARBA" id="ARBA00022448"/>
    </source>
</evidence>
<comment type="subcellular location">
    <subcellularLocation>
        <location evidence="1">Cell inner membrane</location>
        <topology evidence="1">Peripheral membrane protein</topology>
    </subcellularLocation>
</comment>
<accession>A0A934IS64</accession>
<dbReference type="GO" id="GO:0140359">
    <property type="term" value="F:ABC-type transporter activity"/>
    <property type="evidence" value="ECO:0007669"/>
    <property type="project" value="UniProtKB-ARBA"/>
</dbReference>
<dbReference type="EMBL" id="JAEKJA010000013">
    <property type="protein sequence ID" value="MBJ3777247.1"/>
    <property type="molecule type" value="Genomic_DNA"/>
</dbReference>
<keyword evidence="3" id="KW-0813">Transport</keyword>
<organism evidence="7 8">
    <name type="scientific">Acuticoccus mangrovi</name>
    <dbReference type="NCBI Taxonomy" id="2796142"/>
    <lineage>
        <taxon>Bacteria</taxon>
        <taxon>Pseudomonadati</taxon>
        <taxon>Pseudomonadota</taxon>
        <taxon>Alphaproteobacteria</taxon>
        <taxon>Hyphomicrobiales</taxon>
        <taxon>Amorphaceae</taxon>
        <taxon>Acuticoccus</taxon>
    </lineage>
</organism>
<dbReference type="InterPro" id="IPR027417">
    <property type="entry name" value="P-loop_NTPase"/>
</dbReference>
<dbReference type="Proteomes" id="UP000609531">
    <property type="component" value="Unassembled WGS sequence"/>
</dbReference>
<protein>
    <submittedName>
        <fullName evidence="7">ABC transporter ATP-binding protein</fullName>
    </submittedName>
</protein>
<keyword evidence="8" id="KW-1185">Reference proteome</keyword>
<dbReference type="SMART" id="SM00382">
    <property type="entry name" value="AAA"/>
    <property type="match status" value="1"/>
</dbReference>
<dbReference type="SUPFAM" id="SSF52540">
    <property type="entry name" value="P-loop containing nucleoside triphosphate hydrolases"/>
    <property type="match status" value="1"/>
</dbReference>
<evidence type="ECO:0000256" key="4">
    <source>
        <dbReference type="ARBA" id="ARBA00022741"/>
    </source>
</evidence>
<evidence type="ECO:0000313" key="8">
    <source>
        <dbReference type="Proteomes" id="UP000609531"/>
    </source>
</evidence>
<dbReference type="GO" id="GO:0043190">
    <property type="term" value="C:ATP-binding cassette (ABC) transporter complex"/>
    <property type="evidence" value="ECO:0007669"/>
    <property type="project" value="UniProtKB-ARBA"/>
</dbReference>
<keyword evidence="5 7" id="KW-0067">ATP-binding</keyword>
<dbReference type="PANTHER" id="PTHR42781">
    <property type="entry name" value="SPERMIDINE/PUTRESCINE IMPORT ATP-BINDING PROTEIN POTA"/>
    <property type="match status" value="1"/>
</dbReference>
<evidence type="ECO:0000256" key="2">
    <source>
        <dbReference type="ARBA" id="ARBA00005417"/>
    </source>
</evidence>
<comment type="similarity">
    <text evidence="2">Belongs to the ABC transporter superfamily.</text>
</comment>
<evidence type="ECO:0000256" key="1">
    <source>
        <dbReference type="ARBA" id="ARBA00004417"/>
    </source>
</evidence>
<evidence type="ECO:0000259" key="6">
    <source>
        <dbReference type="PROSITE" id="PS50893"/>
    </source>
</evidence>
<evidence type="ECO:0000256" key="5">
    <source>
        <dbReference type="ARBA" id="ARBA00022840"/>
    </source>
</evidence>
<proteinExistence type="inferred from homology"/>
<sequence length="341" mass="35848">MALDRLTKRFGRTTAVNEVTLTIEAGEFFVVLGPSGCGKSTLLRLIAGLEEADEGTISLSGEGVSGPGRHVPPEARSVAVVFQSYALWPHMSVRENVAFPVASARLPRSEAAEIVEGALEAVALTPFATRKPAALSGGQQQRVALARCLASRARTVLMDEPLANLDPHLRYQMEAELARVHAASGATTLYITHDQREAMALASRIAVMDGGRILQVDTPRALYERPMSETVARFIGRGAMIDGAVKEIAGGRAAVAVAGEVVIAAAAPGVTAGAGRLFVRPHQVVLGEGPFEGRVERVTYRGGLFEVSLTAPGIGPVEAESRVPPGAALVRFGIADGWVMA</sequence>
<dbReference type="GO" id="GO:0005524">
    <property type="term" value="F:ATP binding"/>
    <property type="evidence" value="ECO:0007669"/>
    <property type="project" value="UniProtKB-KW"/>
</dbReference>
<evidence type="ECO:0000313" key="7">
    <source>
        <dbReference type="EMBL" id="MBJ3777247.1"/>
    </source>
</evidence>
<comment type="caution">
    <text evidence="7">The sequence shown here is derived from an EMBL/GenBank/DDBJ whole genome shotgun (WGS) entry which is preliminary data.</text>
</comment>
<dbReference type="GO" id="GO:0016887">
    <property type="term" value="F:ATP hydrolysis activity"/>
    <property type="evidence" value="ECO:0007669"/>
    <property type="project" value="InterPro"/>
</dbReference>
<reference evidence="7" key="1">
    <citation type="submission" date="2020-12" db="EMBL/GenBank/DDBJ databases">
        <title>Bacterial taxonomy.</title>
        <authorList>
            <person name="Pan X."/>
        </authorList>
    </citation>
    <scope>NUCLEOTIDE SEQUENCE</scope>
    <source>
        <strain evidence="7">B2012</strain>
    </source>
</reference>
<feature type="domain" description="ABC transporter" evidence="6">
    <location>
        <begin position="1"/>
        <end position="235"/>
    </location>
</feature>
<dbReference type="PROSITE" id="PS00211">
    <property type="entry name" value="ABC_TRANSPORTER_1"/>
    <property type="match status" value="1"/>
</dbReference>
<dbReference type="PROSITE" id="PS50893">
    <property type="entry name" value="ABC_TRANSPORTER_2"/>
    <property type="match status" value="1"/>
</dbReference>
<dbReference type="Pfam" id="PF00005">
    <property type="entry name" value="ABC_tran"/>
    <property type="match status" value="1"/>
</dbReference>
<keyword evidence="4" id="KW-0547">Nucleotide-binding</keyword>
<name>A0A934IS64_9HYPH</name>